<dbReference type="OrthoDB" id="2753709at2759"/>
<reference evidence="1" key="1">
    <citation type="journal article" date="2018" name="Genome Biol. Evol.">
        <title>Genomics and development of Lentinus tigrinus, a white-rot wood-decaying mushroom with dimorphic fruiting bodies.</title>
        <authorList>
            <person name="Wu B."/>
            <person name="Xu Z."/>
            <person name="Knudson A."/>
            <person name="Carlson A."/>
            <person name="Chen N."/>
            <person name="Kovaka S."/>
            <person name="LaButti K."/>
            <person name="Lipzen A."/>
            <person name="Pennachio C."/>
            <person name="Riley R."/>
            <person name="Schakwitz W."/>
            <person name="Umezawa K."/>
            <person name="Ohm R.A."/>
            <person name="Grigoriev I.V."/>
            <person name="Nagy L.G."/>
            <person name="Gibbons J."/>
            <person name="Hibbett D."/>
        </authorList>
    </citation>
    <scope>NUCLEOTIDE SEQUENCE [LARGE SCALE GENOMIC DNA]</scope>
    <source>
        <strain evidence="1">ALCF2SS1-6</strain>
    </source>
</reference>
<evidence type="ECO:0000313" key="1">
    <source>
        <dbReference type="EMBL" id="RPD56413.1"/>
    </source>
</evidence>
<dbReference type="AlphaFoldDB" id="A0A5C2RZA9"/>
<keyword evidence="2" id="KW-1185">Reference proteome</keyword>
<protein>
    <submittedName>
        <fullName evidence="1">Uncharacterized protein</fullName>
    </submittedName>
</protein>
<dbReference type="EMBL" id="ML122288">
    <property type="protein sequence ID" value="RPD56413.1"/>
    <property type="molecule type" value="Genomic_DNA"/>
</dbReference>
<dbReference type="Proteomes" id="UP000313359">
    <property type="component" value="Unassembled WGS sequence"/>
</dbReference>
<accession>A0A5C2RZA9</accession>
<evidence type="ECO:0000313" key="2">
    <source>
        <dbReference type="Proteomes" id="UP000313359"/>
    </source>
</evidence>
<dbReference type="STRING" id="1328759.A0A5C2RZA9"/>
<name>A0A5C2RZA9_9APHY</name>
<sequence>MSGARRPQQRGSRDLYSWLRASTTGLTPKEAIDKTSELLRIPNLSRRSGLRRVHRRFPELAQQLNEIFDAAQARHNMHLVDAIVNIWVKLCPDAILCHELLESGVLSKMMKILSGPVDVPRTFVSLSLISQYGDDTIKAQILRGASQLVYAMSIWRYPDVIEHPIVTLAHSMELLFFEERSERGILSQIPFPSILSTTTDLLLAPPPPSPRTITHALPILLFGAQVFTMVPSRQNEAIPILEMVAVLIRSPDVALRCVAMWLFSHLYPEEGLNPSEHNPRPYQRIPITEDHETREYVQMEASSQRFVVGVWGLLESKDLLEFGEFMARTIREARYLYVDGFAPSQRDFKNAGLPFKTWEEALPVAAALLRQEGELDDADDLELEYLMITDSPKAASHAQEVMARNPQHVHAHFVFVSTSQDREANLQVAKRGAELENASPYWRRQLLVTLTELYGLKAWNLLLSSSPSDWRRRKIAEEYLEAQLKYAEIFVSVAPPDSRDLPRIIDCYVTCMLVLRGPQLSEDLAEIKPLLQLLERSQTELKKLDYPVGETHTTKGHKSLVQHFRTGIKKLSNFVEALRAHDDVRTARIPPDAARWTPSSDDESSRWADWMDGVTASSLGSLITNGPLQCGCGGSDDTPRVEINTYKCSVALYRCSRCSQITALVKQCGGCHGTATNPVRANIGLNTETNAWKIQTNAR</sequence>
<gene>
    <name evidence="1" type="ORF">L227DRAFT_578872</name>
</gene>
<proteinExistence type="predicted"/>
<organism evidence="1 2">
    <name type="scientific">Lentinus tigrinus ALCF2SS1-6</name>
    <dbReference type="NCBI Taxonomy" id="1328759"/>
    <lineage>
        <taxon>Eukaryota</taxon>
        <taxon>Fungi</taxon>
        <taxon>Dikarya</taxon>
        <taxon>Basidiomycota</taxon>
        <taxon>Agaricomycotina</taxon>
        <taxon>Agaricomycetes</taxon>
        <taxon>Polyporales</taxon>
        <taxon>Polyporaceae</taxon>
        <taxon>Lentinus</taxon>
    </lineage>
</organism>